<keyword evidence="4 8" id="KW-0349">Heme</keyword>
<dbReference type="GO" id="GO:0016020">
    <property type="term" value="C:membrane"/>
    <property type="evidence" value="ECO:0007669"/>
    <property type="project" value="UniProtKB-SubCell"/>
</dbReference>
<dbReference type="PRINTS" id="PR00463">
    <property type="entry name" value="EP450I"/>
</dbReference>
<comment type="caution">
    <text evidence="10">The sequence shown here is derived from an EMBL/GenBank/DDBJ whole genome shotgun (WGS) entry which is preliminary data.</text>
</comment>
<evidence type="ECO:0000256" key="4">
    <source>
        <dbReference type="ARBA" id="ARBA00022617"/>
    </source>
</evidence>
<dbReference type="Pfam" id="PF00067">
    <property type="entry name" value="p450"/>
    <property type="match status" value="1"/>
</dbReference>
<dbReference type="SUPFAM" id="SSF48264">
    <property type="entry name" value="Cytochrome P450"/>
    <property type="match status" value="1"/>
</dbReference>
<dbReference type="InterPro" id="IPR002401">
    <property type="entry name" value="Cyt_P450_E_grp-I"/>
</dbReference>
<organism evidence="10 11">
    <name type="scientific">Forsythia ovata</name>
    <dbReference type="NCBI Taxonomy" id="205694"/>
    <lineage>
        <taxon>Eukaryota</taxon>
        <taxon>Viridiplantae</taxon>
        <taxon>Streptophyta</taxon>
        <taxon>Embryophyta</taxon>
        <taxon>Tracheophyta</taxon>
        <taxon>Spermatophyta</taxon>
        <taxon>Magnoliopsida</taxon>
        <taxon>eudicotyledons</taxon>
        <taxon>Gunneridae</taxon>
        <taxon>Pentapetalae</taxon>
        <taxon>asterids</taxon>
        <taxon>lamiids</taxon>
        <taxon>Lamiales</taxon>
        <taxon>Oleaceae</taxon>
        <taxon>Forsythieae</taxon>
        <taxon>Forsythia</taxon>
    </lineage>
</organism>
<dbReference type="PRINTS" id="PR00385">
    <property type="entry name" value="P450"/>
</dbReference>
<keyword evidence="9" id="KW-0503">Monooxygenase</keyword>
<dbReference type="Gene3D" id="1.10.630.10">
    <property type="entry name" value="Cytochrome P450"/>
    <property type="match status" value="1"/>
</dbReference>
<reference evidence="11" key="1">
    <citation type="submission" date="2024-07" db="EMBL/GenBank/DDBJ databases">
        <title>Two chromosome-level genome assemblies of Korean endemic species Abeliophyllum distichum and Forsythia ovata (Oleaceae).</title>
        <authorList>
            <person name="Jang H."/>
        </authorList>
    </citation>
    <scope>NUCLEOTIDE SEQUENCE [LARGE SCALE GENOMIC DNA]</scope>
</reference>
<dbReference type="Proteomes" id="UP001604277">
    <property type="component" value="Unassembled WGS sequence"/>
</dbReference>
<evidence type="ECO:0000256" key="9">
    <source>
        <dbReference type="RuleBase" id="RU000461"/>
    </source>
</evidence>
<dbReference type="InterPro" id="IPR036396">
    <property type="entry name" value="Cyt_P450_sf"/>
</dbReference>
<keyword evidence="6 9" id="KW-0560">Oxidoreductase</keyword>
<evidence type="ECO:0000313" key="11">
    <source>
        <dbReference type="Proteomes" id="UP001604277"/>
    </source>
</evidence>
<feature type="binding site" description="axial binding residue" evidence="8">
    <location>
        <position position="373"/>
    </location>
    <ligand>
        <name>heme</name>
        <dbReference type="ChEBI" id="CHEBI:30413"/>
    </ligand>
    <ligandPart>
        <name>Fe</name>
        <dbReference type="ChEBI" id="CHEBI:18248"/>
    </ligandPart>
</feature>
<comment type="cofactor">
    <cofactor evidence="1 8">
        <name>heme</name>
        <dbReference type="ChEBI" id="CHEBI:30413"/>
    </cofactor>
</comment>
<evidence type="ECO:0000256" key="6">
    <source>
        <dbReference type="ARBA" id="ARBA00023002"/>
    </source>
</evidence>
<evidence type="ECO:0000256" key="5">
    <source>
        <dbReference type="ARBA" id="ARBA00022723"/>
    </source>
</evidence>
<evidence type="ECO:0000256" key="2">
    <source>
        <dbReference type="ARBA" id="ARBA00004167"/>
    </source>
</evidence>
<protein>
    <submittedName>
        <fullName evidence="10">Cytochrome</fullName>
    </submittedName>
</protein>
<proteinExistence type="inferred from homology"/>
<sequence>MMLHLGRVPAVIVSPADAACEIMKNQDLIFSNRPKIIIFDKMTYGSKDIVFAPYGEYWRQVRSICVLQLLSNKRVQSFHFIREEEMSIMVGKRDSCSSSSLLIDLSDILVSLSNGIVSRVALGWKYTGGEESRKLELMFKELGELSGTFNPGDYIPCLNWINRFNGLDARVEKLAKCFDELWEGVIEEHKNQKNRETKENESSNKAGGLDLVDILLKIQRENKPSFDIGTDIIKAVIFIQHLLEWAIAELLRHPRTMEKVCNEVRHVAGSKLEVTEDELEKMPYLKAVIKESLRLHPPIQLLLPRESTQDSNVMGYDIAVGTRVIINAWTIARDPILWENPGDFYPERFFNTGIDFKGLNFEFIMFGYGRRGCAGILFAIAVNELALQS</sequence>
<dbReference type="InterPro" id="IPR001128">
    <property type="entry name" value="Cyt_P450"/>
</dbReference>
<dbReference type="EMBL" id="JBFOLJ010000008">
    <property type="protein sequence ID" value="KAL2514770.1"/>
    <property type="molecule type" value="Genomic_DNA"/>
</dbReference>
<comment type="subcellular location">
    <subcellularLocation>
        <location evidence="2">Membrane</location>
        <topology evidence="2">Single-pass membrane protein</topology>
    </subcellularLocation>
</comment>
<keyword evidence="5 8" id="KW-0479">Metal-binding</keyword>
<evidence type="ECO:0000256" key="1">
    <source>
        <dbReference type="ARBA" id="ARBA00001971"/>
    </source>
</evidence>
<dbReference type="PROSITE" id="PS00086">
    <property type="entry name" value="CYTOCHROME_P450"/>
    <property type="match status" value="1"/>
</dbReference>
<gene>
    <name evidence="10" type="ORF">Fot_28741</name>
</gene>
<comment type="similarity">
    <text evidence="3 9">Belongs to the cytochrome P450 family.</text>
</comment>
<dbReference type="CDD" id="cd11072">
    <property type="entry name" value="CYP71-like"/>
    <property type="match status" value="1"/>
</dbReference>
<dbReference type="GO" id="GO:0004497">
    <property type="term" value="F:monooxygenase activity"/>
    <property type="evidence" value="ECO:0007669"/>
    <property type="project" value="UniProtKB-KW"/>
</dbReference>
<keyword evidence="7 8" id="KW-0408">Iron</keyword>
<evidence type="ECO:0000256" key="3">
    <source>
        <dbReference type="ARBA" id="ARBA00010617"/>
    </source>
</evidence>
<accession>A0ABD1TPV6</accession>
<dbReference type="PANTHER" id="PTHR47955:SF15">
    <property type="entry name" value="CYTOCHROME P450 71A2-LIKE"/>
    <property type="match status" value="1"/>
</dbReference>
<name>A0ABD1TPV6_9LAMI</name>
<keyword evidence="11" id="KW-1185">Reference proteome</keyword>
<dbReference type="AlphaFoldDB" id="A0ABD1TPV6"/>
<evidence type="ECO:0000256" key="8">
    <source>
        <dbReference type="PIRSR" id="PIRSR602401-1"/>
    </source>
</evidence>
<evidence type="ECO:0000313" key="10">
    <source>
        <dbReference type="EMBL" id="KAL2514770.1"/>
    </source>
</evidence>
<dbReference type="GO" id="GO:0046872">
    <property type="term" value="F:metal ion binding"/>
    <property type="evidence" value="ECO:0007669"/>
    <property type="project" value="UniProtKB-KW"/>
</dbReference>
<dbReference type="PANTHER" id="PTHR47955">
    <property type="entry name" value="CYTOCHROME P450 FAMILY 71 PROTEIN"/>
    <property type="match status" value="1"/>
</dbReference>
<evidence type="ECO:0000256" key="7">
    <source>
        <dbReference type="ARBA" id="ARBA00023004"/>
    </source>
</evidence>
<dbReference type="InterPro" id="IPR017972">
    <property type="entry name" value="Cyt_P450_CS"/>
</dbReference>